<dbReference type="STRING" id="93057.EU95_0295"/>
<accession>A0A0A2A7E9</accession>
<dbReference type="Proteomes" id="UP000030355">
    <property type="component" value="Unassembled WGS sequence"/>
</dbReference>
<dbReference type="EMBL" id="JNAL01000005">
    <property type="protein sequence ID" value="KGF97827.1"/>
    <property type="molecule type" value="Genomic_DNA"/>
</dbReference>
<dbReference type="AlphaFoldDB" id="A0A0A2A7E9"/>
<protein>
    <submittedName>
        <fullName evidence="1">Uncharacterized protein</fullName>
    </submittedName>
</protein>
<comment type="caution">
    <text evidence="1">The sequence shown here is derived from an EMBL/GenBank/DDBJ whole genome shotgun (WGS) entry which is preliminary data.</text>
</comment>
<name>A0A0A2A7E9_PROMR</name>
<sequence length="54" mass="6590">MLGIFNAKFLRFILNNKLFFVYKKYITLSASLNFRKIFKWFLMLDSKIQFKSES</sequence>
<organism evidence="1 2">
    <name type="scientific">Prochlorococcus marinus str. MIT 9201</name>
    <dbReference type="NCBI Taxonomy" id="93057"/>
    <lineage>
        <taxon>Bacteria</taxon>
        <taxon>Bacillati</taxon>
        <taxon>Cyanobacteriota</taxon>
        <taxon>Cyanophyceae</taxon>
        <taxon>Synechococcales</taxon>
        <taxon>Prochlorococcaceae</taxon>
        <taxon>Prochlorococcus</taxon>
    </lineage>
</organism>
<evidence type="ECO:0000313" key="1">
    <source>
        <dbReference type="EMBL" id="KGF97827.1"/>
    </source>
</evidence>
<evidence type="ECO:0000313" key="2">
    <source>
        <dbReference type="Proteomes" id="UP000030355"/>
    </source>
</evidence>
<proteinExistence type="predicted"/>
<gene>
    <name evidence="1" type="ORF">EU95_0295</name>
</gene>
<reference evidence="2" key="1">
    <citation type="journal article" date="2014" name="Sci. Data">
        <title>Genomes of diverse isolates of the marine cyanobacterium Prochlorococcus.</title>
        <authorList>
            <person name="Biller S."/>
            <person name="Berube P."/>
            <person name="Thompson J."/>
            <person name="Kelly L."/>
            <person name="Roggensack S."/>
            <person name="Awad L."/>
            <person name="Roache-Johnson K."/>
            <person name="Ding H."/>
            <person name="Giovannoni S.J."/>
            <person name="Moore L.R."/>
            <person name="Chisholm S.W."/>
        </authorList>
    </citation>
    <scope>NUCLEOTIDE SEQUENCE [LARGE SCALE GENOMIC DNA]</scope>
    <source>
        <strain evidence="2">MIT 9201</strain>
    </source>
</reference>